<evidence type="ECO:0000256" key="1">
    <source>
        <dbReference type="SAM" id="MobiDB-lite"/>
    </source>
</evidence>
<evidence type="ECO:0008006" key="4">
    <source>
        <dbReference type="Google" id="ProtNLM"/>
    </source>
</evidence>
<gene>
    <name evidence="2" type="ORF">LF1_43040</name>
</gene>
<feature type="region of interest" description="Disordered" evidence="1">
    <location>
        <begin position="77"/>
        <end position="112"/>
    </location>
</feature>
<keyword evidence="3" id="KW-1185">Reference proteome</keyword>
<accession>A0A5B1CR76</accession>
<proteinExistence type="predicted"/>
<dbReference type="AlphaFoldDB" id="A0A5B1CR76"/>
<dbReference type="Proteomes" id="UP000322699">
    <property type="component" value="Unassembled WGS sequence"/>
</dbReference>
<reference evidence="2 3" key="1">
    <citation type="submission" date="2019-08" db="EMBL/GenBank/DDBJ databases">
        <title>Deep-cultivation of Planctomycetes and their phenomic and genomic characterization uncovers novel biology.</title>
        <authorList>
            <person name="Wiegand S."/>
            <person name="Jogler M."/>
            <person name="Boedeker C."/>
            <person name="Pinto D."/>
            <person name="Vollmers J."/>
            <person name="Rivas-Marin E."/>
            <person name="Kohn T."/>
            <person name="Peeters S.H."/>
            <person name="Heuer A."/>
            <person name="Rast P."/>
            <person name="Oberbeckmann S."/>
            <person name="Bunk B."/>
            <person name="Jeske O."/>
            <person name="Meyerdierks A."/>
            <person name="Storesund J.E."/>
            <person name="Kallscheuer N."/>
            <person name="Luecker S."/>
            <person name="Lage O.M."/>
            <person name="Pohl T."/>
            <person name="Merkel B.J."/>
            <person name="Hornburger P."/>
            <person name="Mueller R.-W."/>
            <person name="Bruemmer F."/>
            <person name="Labrenz M."/>
            <person name="Spormann A.M."/>
            <person name="Op Den Camp H."/>
            <person name="Overmann J."/>
            <person name="Amann R."/>
            <person name="Jetten M.S.M."/>
            <person name="Mascher T."/>
            <person name="Medema M.H."/>
            <person name="Devos D.P."/>
            <person name="Kaster A.-K."/>
            <person name="Ovreas L."/>
            <person name="Rohde M."/>
            <person name="Galperin M.Y."/>
            <person name="Jogler C."/>
        </authorList>
    </citation>
    <scope>NUCLEOTIDE SEQUENCE [LARGE SCALE GENOMIC DNA]</scope>
    <source>
        <strain evidence="2 3">LF1</strain>
    </source>
</reference>
<dbReference type="EMBL" id="VRLW01000001">
    <property type="protein sequence ID" value="KAA1261744.1"/>
    <property type="molecule type" value="Genomic_DNA"/>
</dbReference>
<protein>
    <recommendedName>
        <fullName evidence="4">Alginate export domain-containing protein</fullName>
    </recommendedName>
</protein>
<evidence type="ECO:0000313" key="2">
    <source>
        <dbReference type="EMBL" id="KAA1261744.1"/>
    </source>
</evidence>
<comment type="caution">
    <text evidence="2">The sequence shown here is derived from an EMBL/GenBank/DDBJ whole genome shotgun (WGS) entry which is preliminary data.</text>
</comment>
<name>A0A5B1CR76_9BACT</name>
<sequence length="681" mass="77410">MSVMVACADEPNLSDLLNDKPKLRDFLALPLGSETSGHLGEPTNSPQTAGLDEYLNRLEDASESDTDEENNFYERFADEADETNDSELMPSIRPPVLRDSSEAAEELPEADLSRRDDTVDLFRLFGGTPYGFSGPSGILPTDYQTSNHFVPVDDRWRLGQQDSDRYGKAHPIMDDYPGVKGAWWDPYNQNVLKGDYPIFGQHTFMKLTYKNLTLLEGRQLPTPTTPFEATQNPGAAAFFGNPNQFLFASYNSFALDLFHGNTSFKPNDWRVRLNLVQNVNYLRANELAVVNPDVREGLTRTRTDFTLEEWFFESKLSDLSPYYDFVSARVGSQPFVSDFRGFIFSDINRGARLFGTRNANRDQFNLIFFDQTEKETNSLLNRFNEDRHQNTFIANYYRQDFLFPGYNVNLSFHANRDEASTEFNRNDFLVRPDPVGVFQPHDVRSYYFGAASNGHIERINVSSAFYYVLGRDDLNPIAGREVDISAYLAALELSYDRDWVRFRSSYMYNSGDSDPNDEKATGFDAITPNPNFAGNEFSYWGRQNPRLFGVELTNRLSLNPSLRSDKFQGQTNFVNPGLHLFNLGIDGDITPRLKSINNVNFLWFDQTAPLETYLFTGEVNKFIGTDISTGMEYRPLLNNNVLLLGGLSTLIGGDGFRDLFQRIDGKLEDPVAGFVELVLEY</sequence>
<evidence type="ECO:0000313" key="3">
    <source>
        <dbReference type="Proteomes" id="UP000322699"/>
    </source>
</evidence>
<organism evidence="2 3">
    <name type="scientific">Rubripirellula obstinata</name>
    <dbReference type="NCBI Taxonomy" id="406547"/>
    <lineage>
        <taxon>Bacteria</taxon>
        <taxon>Pseudomonadati</taxon>
        <taxon>Planctomycetota</taxon>
        <taxon>Planctomycetia</taxon>
        <taxon>Pirellulales</taxon>
        <taxon>Pirellulaceae</taxon>
        <taxon>Rubripirellula</taxon>
    </lineage>
</organism>